<gene>
    <name evidence="2" type="ORF">GJR99_12040</name>
</gene>
<dbReference type="SUPFAM" id="SSF53756">
    <property type="entry name" value="UDP-Glycosyltransferase/glycogen phosphorylase"/>
    <property type="match status" value="1"/>
</dbReference>
<name>A0A6A8G9M1_9EURY</name>
<dbReference type="Pfam" id="PF00534">
    <property type="entry name" value="Glycos_transf_1"/>
    <property type="match status" value="1"/>
</dbReference>
<dbReference type="Gene3D" id="3.40.50.2000">
    <property type="entry name" value="Glycogen Phosphorylase B"/>
    <property type="match status" value="2"/>
</dbReference>
<accession>A0A6A8G9M1</accession>
<feature type="domain" description="Glycosyl transferase family 1" evidence="1">
    <location>
        <begin position="185"/>
        <end position="287"/>
    </location>
</feature>
<dbReference type="OrthoDB" id="193395at2157"/>
<dbReference type="RefSeq" id="WP_151112471.1">
    <property type="nucleotide sequence ID" value="NZ_WKJQ01000001.1"/>
</dbReference>
<dbReference type="PANTHER" id="PTHR12526:SF637">
    <property type="entry name" value="GLYCOSYLTRANSFERASE EPSF-RELATED"/>
    <property type="match status" value="1"/>
</dbReference>
<protein>
    <submittedName>
        <fullName evidence="2">Glycosyltransferase</fullName>
    </submittedName>
</protein>
<dbReference type="PANTHER" id="PTHR12526">
    <property type="entry name" value="GLYCOSYLTRANSFERASE"/>
    <property type="match status" value="1"/>
</dbReference>
<dbReference type="AlphaFoldDB" id="A0A6A8G9M1"/>
<dbReference type="CDD" id="cd03801">
    <property type="entry name" value="GT4_PimA-like"/>
    <property type="match status" value="1"/>
</dbReference>
<comment type="caution">
    <text evidence="2">The sequence shown here is derived from an EMBL/GenBank/DDBJ whole genome shotgun (WGS) entry which is preliminary data.</text>
</comment>
<dbReference type="EMBL" id="WKJQ01000001">
    <property type="protein sequence ID" value="MRW97298.1"/>
    <property type="molecule type" value="Genomic_DNA"/>
</dbReference>
<reference evidence="2 3" key="1">
    <citation type="submission" date="2019-11" db="EMBL/GenBank/DDBJ databases">
        <title>Whole genome sequence of Haloferax sp. MBLA0078.</title>
        <authorList>
            <person name="Seo M.-J."/>
            <person name="Cho E.-S."/>
        </authorList>
    </citation>
    <scope>NUCLEOTIDE SEQUENCE [LARGE SCALE GENOMIC DNA]</scope>
    <source>
        <strain evidence="2 3">MBLA0078</strain>
    </source>
</reference>
<dbReference type="Proteomes" id="UP000443423">
    <property type="component" value="Unassembled WGS sequence"/>
</dbReference>
<keyword evidence="3" id="KW-1185">Reference proteome</keyword>
<evidence type="ECO:0000259" key="1">
    <source>
        <dbReference type="Pfam" id="PF00534"/>
    </source>
</evidence>
<proteinExistence type="predicted"/>
<keyword evidence="2" id="KW-0808">Transferase</keyword>
<organism evidence="2 3">
    <name type="scientific">Haloferax marinum</name>
    <dbReference type="NCBI Taxonomy" id="2666143"/>
    <lineage>
        <taxon>Archaea</taxon>
        <taxon>Methanobacteriati</taxon>
        <taxon>Methanobacteriota</taxon>
        <taxon>Stenosarchaea group</taxon>
        <taxon>Halobacteria</taxon>
        <taxon>Halobacteriales</taxon>
        <taxon>Haloferacaceae</taxon>
        <taxon>Haloferax</taxon>
    </lineage>
</organism>
<evidence type="ECO:0000313" key="3">
    <source>
        <dbReference type="Proteomes" id="UP000443423"/>
    </source>
</evidence>
<dbReference type="InterPro" id="IPR001296">
    <property type="entry name" value="Glyco_trans_1"/>
</dbReference>
<sequence>MKVLNLVTTPRPFFDSQLQSLRDLGVEVDVLPVPGRDSQEESRSITDYFEYYPQVLSEQSNNYDIIHANYGNTAPFAVFQPTRPIVITYWGSDLMGPLSAFNSSFSHVFDEVILPSPVLSEYIPNEHHVIPFDVDTKLFRPISMSESRDVLGWKDGTNYVLFPYSKSRSEKNYPLAKKIVDDINRSVNLVTISDVEHEMMPLYMNASDAVLVTSKRESGPMVVKEAALCNVPVVSTDVGFASDVLSDVKNSYVCNSETEIVNRLQDILRSGQRSDGRKHAEKWGKEAMGKRLLKVYESALSK</sequence>
<evidence type="ECO:0000313" key="2">
    <source>
        <dbReference type="EMBL" id="MRW97298.1"/>
    </source>
</evidence>
<dbReference type="GO" id="GO:0016757">
    <property type="term" value="F:glycosyltransferase activity"/>
    <property type="evidence" value="ECO:0007669"/>
    <property type="project" value="InterPro"/>
</dbReference>